<gene>
    <name evidence="1" type="ORF">HMPREF9723_02151</name>
</gene>
<proteinExistence type="predicted"/>
<protein>
    <recommendedName>
        <fullName evidence="2">Helix-turn-helix domain-containing protein</fullName>
    </recommendedName>
</protein>
<dbReference type="RefSeq" id="WP_002693185.1">
    <property type="nucleotide sequence ID" value="NZ_CM001797.1"/>
</dbReference>
<evidence type="ECO:0000313" key="1">
    <source>
        <dbReference type="EMBL" id="EMB20691.1"/>
    </source>
</evidence>
<comment type="caution">
    <text evidence="1">The sequence shown here is derived from an EMBL/GenBank/DDBJ whole genome shotgun (WGS) entry which is preliminary data.</text>
</comment>
<organism evidence="1">
    <name type="scientific">Treponema denticola OTK</name>
    <dbReference type="NCBI Taxonomy" id="999434"/>
    <lineage>
        <taxon>Bacteria</taxon>
        <taxon>Pseudomonadati</taxon>
        <taxon>Spirochaetota</taxon>
        <taxon>Spirochaetia</taxon>
        <taxon>Spirochaetales</taxon>
        <taxon>Treponemataceae</taxon>
        <taxon>Treponema</taxon>
    </lineage>
</organism>
<dbReference type="Proteomes" id="UP000011701">
    <property type="component" value="Chromosome"/>
</dbReference>
<sequence length="57" mass="6611">MLYSVTQAAKLKNVCTAYMRRWASNNACQKVGNSYLITEEDLQRFDNRNKKVGKPKK</sequence>
<dbReference type="AlphaFoldDB" id="A0A0F6MP28"/>
<accession>A0A0F6MP28</accession>
<evidence type="ECO:0008006" key="2">
    <source>
        <dbReference type="Google" id="ProtNLM"/>
    </source>
</evidence>
<dbReference type="HOGENOM" id="CLU_2995329_0_0_12"/>
<dbReference type="EMBL" id="AGDY01000009">
    <property type="protein sequence ID" value="EMB20691.1"/>
    <property type="molecule type" value="Genomic_DNA"/>
</dbReference>
<name>A0A0F6MP28_TREDN</name>
<reference evidence="1" key="1">
    <citation type="submission" date="2012-01" db="EMBL/GenBank/DDBJ databases">
        <title>The Genome Sequence of Treponema denticola OTK.</title>
        <authorList>
            <consortium name="The Broad Institute Genome Sequencing Platform"/>
            <person name="Earl A."/>
            <person name="Ward D."/>
            <person name="Feldgarden M."/>
            <person name="Gevers D."/>
            <person name="Blanton J.M."/>
            <person name="Fenno C.J."/>
            <person name="Baranova O.V."/>
            <person name="Mathney J."/>
            <person name="Dewhirst F.E."/>
            <person name="Izard J."/>
            <person name="Young S.K."/>
            <person name="Zeng Q."/>
            <person name="Gargeya S."/>
            <person name="Fitzgerald M."/>
            <person name="Haas B."/>
            <person name="Abouelleil A."/>
            <person name="Alvarado L."/>
            <person name="Arachchi H.M."/>
            <person name="Berlin A."/>
            <person name="Chapman S.B."/>
            <person name="Gearin G."/>
            <person name="Goldberg J."/>
            <person name="Griggs A."/>
            <person name="Gujja S."/>
            <person name="Hansen M."/>
            <person name="Heiman D."/>
            <person name="Howarth C."/>
            <person name="Larimer J."/>
            <person name="Lui A."/>
            <person name="MacDonald P.J.P."/>
            <person name="McCowen C."/>
            <person name="Montmayeur A."/>
            <person name="Murphy C."/>
            <person name="Neiman D."/>
            <person name="Pearson M."/>
            <person name="Priest M."/>
            <person name="Roberts A."/>
            <person name="Saif S."/>
            <person name="Shea T."/>
            <person name="Sisk P."/>
            <person name="Stolte C."/>
            <person name="Sykes S."/>
            <person name="Wortman J."/>
            <person name="Nusbaum C."/>
            <person name="Birren B."/>
        </authorList>
    </citation>
    <scope>NUCLEOTIDE SEQUENCE [LARGE SCALE GENOMIC DNA]</scope>
    <source>
        <strain evidence="1">OTK</strain>
    </source>
</reference>